<feature type="transmembrane region" description="Helical" evidence="1">
    <location>
        <begin position="135"/>
        <end position="154"/>
    </location>
</feature>
<protein>
    <submittedName>
        <fullName evidence="2">Glycosyltransferase</fullName>
    </submittedName>
</protein>
<accession>A0A1S1Q4I1</accession>
<keyword evidence="3" id="KW-1185">Reference proteome</keyword>
<feature type="transmembrane region" description="Helical" evidence="1">
    <location>
        <begin position="304"/>
        <end position="322"/>
    </location>
</feature>
<gene>
    <name evidence="2" type="ORF">BBK14_03475</name>
</gene>
<dbReference type="AlphaFoldDB" id="A0A1S1Q4I1"/>
<dbReference type="OrthoDB" id="4841877at2"/>
<dbReference type="GO" id="GO:0016740">
    <property type="term" value="F:transferase activity"/>
    <property type="evidence" value="ECO:0007669"/>
    <property type="project" value="UniProtKB-KW"/>
</dbReference>
<dbReference type="EMBL" id="MAXA01000213">
    <property type="protein sequence ID" value="OHV28391.1"/>
    <property type="molecule type" value="Genomic_DNA"/>
</dbReference>
<organism evidence="2 3">
    <name type="scientific">Parafrankia soli</name>
    <dbReference type="NCBI Taxonomy" id="2599596"/>
    <lineage>
        <taxon>Bacteria</taxon>
        <taxon>Bacillati</taxon>
        <taxon>Actinomycetota</taxon>
        <taxon>Actinomycetes</taxon>
        <taxon>Frankiales</taxon>
        <taxon>Frankiaceae</taxon>
        <taxon>Parafrankia</taxon>
    </lineage>
</organism>
<feature type="transmembrane region" description="Helical" evidence="1">
    <location>
        <begin position="97"/>
        <end position="115"/>
    </location>
</feature>
<evidence type="ECO:0000256" key="1">
    <source>
        <dbReference type="SAM" id="Phobius"/>
    </source>
</evidence>
<feature type="transmembrane region" description="Helical" evidence="1">
    <location>
        <begin position="56"/>
        <end position="77"/>
    </location>
</feature>
<feature type="transmembrane region" description="Helical" evidence="1">
    <location>
        <begin position="405"/>
        <end position="429"/>
    </location>
</feature>
<keyword evidence="1" id="KW-0472">Membrane</keyword>
<name>A0A1S1Q4I1_9ACTN</name>
<dbReference type="Proteomes" id="UP000179769">
    <property type="component" value="Unassembled WGS sequence"/>
</dbReference>
<feature type="transmembrane region" description="Helical" evidence="1">
    <location>
        <begin position="436"/>
        <end position="453"/>
    </location>
</feature>
<feature type="transmembrane region" description="Helical" evidence="1">
    <location>
        <begin position="361"/>
        <end position="380"/>
    </location>
</feature>
<feature type="transmembrane region" description="Helical" evidence="1">
    <location>
        <begin position="459"/>
        <end position="480"/>
    </location>
</feature>
<sequence length="494" mass="50427">MGISLSDGRYSPLALVMVLLGCLAVAIAVAVPSGWGGWGGRGGPRARAGRGRPRGLPLRAAGVRLACASCGIVVAAGPILRHPRYYAHGPAATAADVLAAAAGLLAGLTLLRCAVPPGGRWAYGPAHGRAAGGRVFWAVLGLALAAGVATVAAAPQPRIDVFHLLQVSTSGLARGTNMYRQQWAPDRAGYTAGGLFDVYPYLPGTSLLLAPFRWVLGDVRYGLLAALALAAVAGRALARRRDVARADAVAGHGSGVEPDTDPDLRVGDPGFGVGGHGGAAVAAGLLPLLVVVLPESMYALQQSWTEPLLVALLAVMVWAVAAGRTAPAVVAFALALASKQHVALLVPLAACWPSFGPRRTLAAAGLGVAVVAPWVIAAPGDFVDDAVRTNLGYEVLNHSLSIPGWAHHFGITLGFGATAVVLGAAYLLAWRARGGAAGFCAGSALVLLALDVMNKQTFFNHYTLPMGLLVLAVAAGAAAPPQRRVENRSREAPS</sequence>
<evidence type="ECO:0000313" key="3">
    <source>
        <dbReference type="Proteomes" id="UP000179769"/>
    </source>
</evidence>
<keyword evidence="1" id="KW-0812">Transmembrane</keyword>
<feature type="transmembrane region" description="Helical" evidence="1">
    <location>
        <begin position="12"/>
        <end position="35"/>
    </location>
</feature>
<keyword evidence="2" id="KW-0808">Transferase</keyword>
<evidence type="ECO:0000313" key="2">
    <source>
        <dbReference type="EMBL" id="OHV28391.1"/>
    </source>
</evidence>
<reference evidence="3" key="1">
    <citation type="submission" date="2016-07" db="EMBL/GenBank/DDBJ databases">
        <title>Frankia sp. NRRL B-16219 Genome sequencing.</title>
        <authorList>
            <person name="Ghodhbane-Gtari F."/>
            <person name="Swanson E."/>
            <person name="Gueddou A."/>
            <person name="Louati M."/>
            <person name="Nouioui I."/>
            <person name="Hezbri K."/>
            <person name="Abebe-Akele F."/>
            <person name="Simpson S."/>
            <person name="Morris K."/>
            <person name="Thomas K."/>
            <person name="Gtari M."/>
            <person name="Tisa L.S."/>
        </authorList>
    </citation>
    <scope>NUCLEOTIDE SEQUENCE [LARGE SCALE GENOMIC DNA]</scope>
    <source>
        <strain evidence="3">NRRL B-16219</strain>
    </source>
</reference>
<comment type="caution">
    <text evidence="2">The sequence shown here is derived from an EMBL/GenBank/DDBJ whole genome shotgun (WGS) entry which is preliminary data.</text>
</comment>
<feature type="transmembrane region" description="Helical" evidence="1">
    <location>
        <begin position="219"/>
        <end position="238"/>
    </location>
</feature>
<proteinExistence type="predicted"/>
<keyword evidence="1" id="KW-1133">Transmembrane helix</keyword>